<organism evidence="1 2">
    <name type="scientific">Chryseobacterium gleum</name>
    <name type="common">Flavobacterium gleum</name>
    <dbReference type="NCBI Taxonomy" id="250"/>
    <lineage>
        <taxon>Bacteria</taxon>
        <taxon>Pseudomonadati</taxon>
        <taxon>Bacteroidota</taxon>
        <taxon>Flavobacteriia</taxon>
        <taxon>Flavobacteriales</taxon>
        <taxon>Weeksellaceae</taxon>
        <taxon>Chryseobacterium group</taxon>
        <taxon>Chryseobacterium</taxon>
    </lineage>
</organism>
<dbReference type="KEGG" id="cgle:NCTC11432_04370"/>
<evidence type="ECO:0000313" key="2">
    <source>
        <dbReference type="Proteomes" id="UP000279227"/>
    </source>
</evidence>
<dbReference type="GeneID" id="93023727"/>
<dbReference type="OrthoDB" id="9944233at2"/>
<dbReference type="STRING" id="525257.HMPREF0204_11334"/>
<name>A0A3S5E366_CHRGE</name>
<proteinExistence type="predicted"/>
<reference evidence="1 2" key="1">
    <citation type="submission" date="2018-12" db="EMBL/GenBank/DDBJ databases">
        <authorList>
            <consortium name="Pathogen Informatics"/>
        </authorList>
    </citation>
    <scope>NUCLEOTIDE SEQUENCE [LARGE SCALE GENOMIC DNA]</scope>
    <source>
        <strain evidence="1 2">NCTC11432</strain>
    </source>
</reference>
<evidence type="ECO:0000313" key="1">
    <source>
        <dbReference type="EMBL" id="VEE10746.1"/>
    </source>
</evidence>
<dbReference type="EMBL" id="LR134289">
    <property type="protein sequence ID" value="VEE10746.1"/>
    <property type="molecule type" value="Genomic_DNA"/>
</dbReference>
<dbReference type="Proteomes" id="UP000279227">
    <property type="component" value="Chromosome"/>
</dbReference>
<gene>
    <name evidence="1" type="ORF">NCTC11432_04370</name>
</gene>
<sequence>MEEYQELFNYMSNEHNVTLLQQDMDEIIRIVKKIQLDKGGNTIIDTKTYLEMKNSNESIPEFKEVIQQYIYEFDQFDLSYSNVKLAKDLLKKYNTTH</sequence>
<dbReference type="AlphaFoldDB" id="A0A3S5E366"/>
<dbReference type="RefSeq" id="WP_002984468.1">
    <property type="nucleotide sequence ID" value="NZ_CP068486.1"/>
</dbReference>
<accession>A0A3S5E366</accession>
<protein>
    <submittedName>
        <fullName evidence="1">Uncharacterized protein</fullName>
    </submittedName>
</protein>